<keyword evidence="1" id="KW-0433">Leucine-rich repeat</keyword>
<evidence type="ECO:0000256" key="1">
    <source>
        <dbReference type="ARBA" id="ARBA00022614"/>
    </source>
</evidence>
<evidence type="ECO:0000313" key="3">
    <source>
        <dbReference type="Proteomes" id="UP001652660"/>
    </source>
</evidence>
<dbReference type="InterPro" id="IPR032675">
    <property type="entry name" value="LRR_dom_sf"/>
</dbReference>
<dbReference type="SUPFAM" id="SSF52058">
    <property type="entry name" value="L domain-like"/>
    <property type="match status" value="2"/>
</dbReference>
<dbReference type="SMART" id="SM00369">
    <property type="entry name" value="LRR_TYP"/>
    <property type="match status" value="7"/>
</dbReference>
<dbReference type="PROSITE" id="PS51450">
    <property type="entry name" value="LRR"/>
    <property type="match status" value="2"/>
</dbReference>
<dbReference type="RefSeq" id="XP_071917794.1">
    <property type="nucleotide sequence ID" value="XM_072061693.1"/>
</dbReference>
<dbReference type="Proteomes" id="UP001652660">
    <property type="component" value="Chromosome 8e"/>
</dbReference>
<gene>
    <name evidence="4 5" type="primary">LOC113704316</name>
</gene>
<dbReference type="PANTHER" id="PTHR47186">
    <property type="entry name" value="LEUCINE-RICH REPEAT-CONTAINING PROTEIN 57"/>
    <property type="match status" value="1"/>
</dbReference>
<dbReference type="Pfam" id="PF13855">
    <property type="entry name" value="LRR_8"/>
    <property type="match status" value="2"/>
</dbReference>
<dbReference type="PANTHER" id="PTHR47186:SF63">
    <property type="entry name" value="C-JID DOMAIN-CONTAINING PROTEIN"/>
    <property type="match status" value="1"/>
</dbReference>
<dbReference type="GeneID" id="113704316"/>
<proteinExistence type="predicted"/>
<accession>A0ABM4VE34</accession>
<name>A0ABM4VE34_COFAR</name>
<keyword evidence="3" id="KW-1185">Reference proteome</keyword>
<protein>
    <submittedName>
        <fullName evidence="4 5">Disease resistance protein At4g19050</fullName>
    </submittedName>
</protein>
<dbReference type="RefSeq" id="XP_071917793.1">
    <property type="nucleotide sequence ID" value="XM_072061692.1"/>
</dbReference>
<evidence type="ECO:0000313" key="4">
    <source>
        <dbReference type="RefSeq" id="XP_071917793.1"/>
    </source>
</evidence>
<organism evidence="3 4">
    <name type="scientific">Coffea arabica</name>
    <name type="common">Arabian coffee</name>
    <dbReference type="NCBI Taxonomy" id="13443"/>
    <lineage>
        <taxon>Eukaryota</taxon>
        <taxon>Viridiplantae</taxon>
        <taxon>Streptophyta</taxon>
        <taxon>Embryophyta</taxon>
        <taxon>Tracheophyta</taxon>
        <taxon>Spermatophyta</taxon>
        <taxon>Magnoliopsida</taxon>
        <taxon>eudicotyledons</taxon>
        <taxon>Gunneridae</taxon>
        <taxon>Pentapetalae</taxon>
        <taxon>asterids</taxon>
        <taxon>lamiids</taxon>
        <taxon>Gentianales</taxon>
        <taxon>Rubiaceae</taxon>
        <taxon>Ixoroideae</taxon>
        <taxon>Gardenieae complex</taxon>
        <taxon>Bertiereae - Coffeeae clade</taxon>
        <taxon>Coffeeae</taxon>
        <taxon>Coffea</taxon>
    </lineage>
</organism>
<dbReference type="InterPro" id="IPR003591">
    <property type="entry name" value="Leu-rich_rpt_typical-subtyp"/>
</dbReference>
<sequence>MVRGTVNVNAYHRQGYGGTANLGLANVLVHNNDWHGIGNVTEIDSMIRTLGSHRKVQQLITLLLDETCLSREDPNNLLDSNRDLQILGLFSLRIVSLPQSFSYLKKLNVLMLRDCEFLEEIDDIRELLTLTVLEVSGSCLIKSIPENFFQQLTRLCSLHFSDLQIEVLPKSFYDLTKLRWFILKGCSHLTKLQSLRKCEELMVVDLSGAALLPVFPEKNLRHLPKLKTLNLSKTTIKYLPIFHETGELTHLSVSGCRNLKRLPSIQSLTNLQVLDLSWSAIKEFQDKSLHNNSNLKVLDLSGIGIPSDLLPSNISKPCEFYLRSCSKIEYINIAESPKDLEVLDISGASNLVKIEEKFFESLVNVRVLNLSETKVKDLPALAALQNLRRLLLSGCLHLEKLPSLTSSKLEEIDLSDCKALTMIEDEFFKHLHRLRRLVLSKSKITRLPDLNSLLNLEELNLSGVKSFKKVDFIEHMSKLQDLNLSETLLEQLPTLSSLKSLKHLSLRGCGHLESIPPLEALHRLETLDLSQTAVRHLPSLGNLSNLHILLLSDCSNLEDFKKNKMLDMSGAENLPCGISRLTQLEHIALPSTKKNNEAAESNKVISWQQNPGESHWFLSIVDGIEPNIGRSLMFRDGSLFLEFLQSNPSLLDANSNHFHLSIHPIEVHDGAGDLLFKKDELIFRDVYLLSRHYSRSQGRLMEIHHLNTFPKGAEAVLGNAEYVFLFDNLFLKSLSDLGARNIKMMKGCWIEGCQNMGSVIGMDDSVESSELGNALEILWISNAFSLRRVYSMVQSRGRGLDRSTSVFAYRSRSQQDAIFEIFNILKIVKK</sequence>
<evidence type="ECO:0000313" key="5">
    <source>
        <dbReference type="RefSeq" id="XP_071917794.1"/>
    </source>
</evidence>
<keyword evidence="2" id="KW-0677">Repeat</keyword>
<evidence type="ECO:0000256" key="2">
    <source>
        <dbReference type="ARBA" id="ARBA00022737"/>
    </source>
</evidence>
<dbReference type="Gene3D" id="3.80.10.10">
    <property type="entry name" value="Ribonuclease Inhibitor"/>
    <property type="match status" value="3"/>
</dbReference>
<reference evidence="4 5" key="1">
    <citation type="submission" date="2025-05" db="UniProtKB">
        <authorList>
            <consortium name="RefSeq"/>
        </authorList>
    </citation>
    <scope>IDENTIFICATION</scope>
    <source>
        <tissue evidence="4 5">Leaves</tissue>
    </source>
</reference>
<dbReference type="InterPro" id="IPR001611">
    <property type="entry name" value="Leu-rich_rpt"/>
</dbReference>